<sequence>MSDGRGIELDLDLLDGRISTLTELGDLTSDLVATACRLAERLPMLGTAPPAVHLAMRLREAAGSSGLAGEIEATVREVREYQEMLAEAKGKYQDHDTRSAEDLKAGAESESGSGGSNGSPGSNGSADKLSPAGRAS</sequence>
<dbReference type="KEGG" id="aab:A4R43_01430"/>
<dbReference type="RefSeq" id="WP_113690603.1">
    <property type="nucleotide sequence ID" value="NZ_CP015163.1"/>
</dbReference>
<accession>A0A344KZX2</accession>
<evidence type="ECO:0000256" key="1">
    <source>
        <dbReference type="SAM" id="MobiDB-lite"/>
    </source>
</evidence>
<dbReference type="OrthoDB" id="3688895at2"/>
<reference evidence="2 3" key="1">
    <citation type="submission" date="2016-04" db="EMBL/GenBank/DDBJ databases">
        <title>Complete genome sequence and analysis of deep-sea sediment isolate, Amycolatopsis sp. WP1.</title>
        <authorList>
            <person name="Wang H."/>
            <person name="Chen S."/>
            <person name="Wu Q."/>
        </authorList>
    </citation>
    <scope>NUCLEOTIDE SEQUENCE [LARGE SCALE GENOMIC DNA]</scope>
    <source>
        <strain evidence="2 3">WP1</strain>
    </source>
</reference>
<feature type="region of interest" description="Disordered" evidence="1">
    <location>
        <begin position="87"/>
        <end position="136"/>
    </location>
</feature>
<evidence type="ECO:0000313" key="2">
    <source>
        <dbReference type="EMBL" id="AXB41346.1"/>
    </source>
</evidence>
<organism evidence="2 3">
    <name type="scientific">Amycolatopsis albispora</name>
    <dbReference type="NCBI Taxonomy" id="1804986"/>
    <lineage>
        <taxon>Bacteria</taxon>
        <taxon>Bacillati</taxon>
        <taxon>Actinomycetota</taxon>
        <taxon>Actinomycetes</taxon>
        <taxon>Pseudonocardiales</taxon>
        <taxon>Pseudonocardiaceae</taxon>
        <taxon>Amycolatopsis</taxon>
    </lineage>
</organism>
<evidence type="ECO:0000313" key="3">
    <source>
        <dbReference type="Proteomes" id="UP000250434"/>
    </source>
</evidence>
<evidence type="ECO:0008006" key="4">
    <source>
        <dbReference type="Google" id="ProtNLM"/>
    </source>
</evidence>
<protein>
    <recommendedName>
        <fullName evidence="4">ESX-1 secretion-associated protein</fullName>
    </recommendedName>
</protein>
<feature type="compositionally biased region" description="Basic and acidic residues" evidence="1">
    <location>
        <begin position="87"/>
        <end position="107"/>
    </location>
</feature>
<name>A0A344KZX2_9PSEU</name>
<keyword evidence="3" id="KW-1185">Reference proteome</keyword>
<gene>
    <name evidence="2" type="ORF">A4R43_01430</name>
</gene>
<proteinExistence type="predicted"/>
<dbReference type="AlphaFoldDB" id="A0A344KZX2"/>
<dbReference type="EMBL" id="CP015163">
    <property type="protein sequence ID" value="AXB41346.1"/>
    <property type="molecule type" value="Genomic_DNA"/>
</dbReference>
<dbReference type="Proteomes" id="UP000250434">
    <property type="component" value="Chromosome"/>
</dbReference>